<dbReference type="AlphaFoldDB" id="A0A239JY72"/>
<protein>
    <submittedName>
        <fullName evidence="1">Uncharacterized protein</fullName>
    </submittedName>
</protein>
<evidence type="ECO:0000313" key="2">
    <source>
        <dbReference type="Proteomes" id="UP000198415"/>
    </source>
</evidence>
<dbReference type="RefSeq" id="WP_089299139.1">
    <property type="nucleotide sequence ID" value="NZ_BOMU01000131.1"/>
</dbReference>
<reference evidence="1 2" key="1">
    <citation type="submission" date="2017-06" db="EMBL/GenBank/DDBJ databases">
        <authorList>
            <person name="Kim H.J."/>
            <person name="Triplett B.A."/>
        </authorList>
    </citation>
    <scope>NUCLEOTIDE SEQUENCE [LARGE SCALE GENOMIC DNA]</scope>
    <source>
        <strain evidence="1 2">DSM 43151</strain>
    </source>
</reference>
<gene>
    <name evidence="1" type="ORF">SAMN06264365_13933</name>
</gene>
<keyword evidence="2" id="KW-1185">Reference proteome</keyword>
<dbReference type="EMBL" id="FZNR01000039">
    <property type="protein sequence ID" value="SNT10373.1"/>
    <property type="molecule type" value="Genomic_DNA"/>
</dbReference>
<dbReference type="Proteomes" id="UP000198415">
    <property type="component" value="Unassembled WGS sequence"/>
</dbReference>
<organism evidence="1 2">
    <name type="scientific">Actinoplanes regularis</name>
    <dbReference type="NCBI Taxonomy" id="52697"/>
    <lineage>
        <taxon>Bacteria</taxon>
        <taxon>Bacillati</taxon>
        <taxon>Actinomycetota</taxon>
        <taxon>Actinomycetes</taxon>
        <taxon>Micromonosporales</taxon>
        <taxon>Micromonosporaceae</taxon>
        <taxon>Actinoplanes</taxon>
    </lineage>
</organism>
<name>A0A239JY72_9ACTN</name>
<proteinExistence type="predicted"/>
<dbReference type="OrthoDB" id="3359510at2"/>
<accession>A0A239JY72</accession>
<evidence type="ECO:0000313" key="1">
    <source>
        <dbReference type="EMBL" id="SNT10373.1"/>
    </source>
</evidence>
<sequence length="227" mass="25639">MIRLRLYKAVERQRVIDPAALEATYFAVDPETKPVFEHDGVMVWVSGPDHCRAERHIRGRDLHLVESGTNVLPRARGLEILRAPGADYHWVHSLDWRWGPGEYLDRDRVEAIVERAIDLEPWAALPDEPVGMVHLAYLMWFHNGAMANGAGWPLDACTAEQIAAFSAAATYFELDEIADLIGRLESDDEALSDEYWNLSGSFGRDASLICDAVRCKLVEAPQDWVQR</sequence>